<sequence>MKTAFAIRLFKDTYLDSVLQMSGTRVLEESAGVTWGSSAMATPANIETLLHRGFRADDLDGAKPGDLFIAVEACDETAASEAAARAEAAMFSSRRTATPGADQIPTSLDQALRLEPTANIAIISVPGDYAALEANKALGRGLDVLLFSDNVSRADEIALKDHAAARGRLVMGPGAGTAMLAGIGLAFANVVSPGPVGVIAAAGTGAQEAMALLDRWGVGVSQVIGLGGRDLNEDIGGRMAALAIEALKADPTTEVILFVSKPPAPSVAQYVMSLAVGIPMVAAFMGVDLAMTAPAGVVLADTLEGGVLRTMELLERGAPDTSVTHGPTIAQAIDRLPAERTLIRGLFSGGTLCYEALVLLGKTYPLPVYSNTPIDKSLGLPAPDGASVLLDLGEEEYTKGRPHPMIDPMARIEQLEQGAVDPRVGVILLDVVLGHGAHPDPAGVLVPIIRDIMADGGPQVVAYVLGTDQDPQHFGAQVAKLVEAGCLVTETNARAAIAAGAIASRDRAKRSLSL</sequence>
<dbReference type="GO" id="GO:0009361">
    <property type="term" value="C:succinate-CoA ligase complex (ADP-forming)"/>
    <property type="evidence" value="ECO:0007669"/>
    <property type="project" value="TreeGrafter"/>
</dbReference>
<protein>
    <submittedName>
        <fullName evidence="2">Unannotated protein</fullName>
    </submittedName>
</protein>
<organism evidence="2">
    <name type="scientific">freshwater metagenome</name>
    <dbReference type="NCBI Taxonomy" id="449393"/>
    <lineage>
        <taxon>unclassified sequences</taxon>
        <taxon>metagenomes</taxon>
        <taxon>ecological metagenomes</taxon>
    </lineage>
</organism>
<dbReference type="GO" id="GO:0004775">
    <property type="term" value="F:succinate-CoA ligase (ADP-forming) activity"/>
    <property type="evidence" value="ECO:0007669"/>
    <property type="project" value="TreeGrafter"/>
</dbReference>
<dbReference type="Gene3D" id="3.40.50.261">
    <property type="entry name" value="Succinyl-CoA synthetase domains"/>
    <property type="match status" value="2"/>
</dbReference>
<evidence type="ECO:0000313" key="2">
    <source>
        <dbReference type="EMBL" id="CAB4948577.1"/>
    </source>
</evidence>
<dbReference type="PANTHER" id="PTHR11117">
    <property type="entry name" value="SUCCINYL-COA LIGASE SUBUNIT ALPHA"/>
    <property type="match status" value="1"/>
</dbReference>
<dbReference type="GO" id="GO:0006099">
    <property type="term" value="P:tricarboxylic acid cycle"/>
    <property type="evidence" value="ECO:0007669"/>
    <property type="project" value="TreeGrafter"/>
</dbReference>
<proteinExistence type="predicted"/>
<dbReference type="InterPro" id="IPR016102">
    <property type="entry name" value="Succinyl-CoA_synth-like"/>
</dbReference>
<dbReference type="InterPro" id="IPR005811">
    <property type="entry name" value="SUCC_ACL_C"/>
</dbReference>
<dbReference type="AlphaFoldDB" id="A0A6J7K045"/>
<dbReference type="SUPFAM" id="SSF52210">
    <property type="entry name" value="Succinyl-CoA synthetase domains"/>
    <property type="match status" value="2"/>
</dbReference>
<reference evidence="2" key="1">
    <citation type="submission" date="2020-05" db="EMBL/GenBank/DDBJ databases">
        <authorList>
            <person name="Chiriac C."/>
            <person name="Salcher M."/>
            <person name="Ghai R."/>
            <person name="Kavagutti S V."/>
        </authorList>
    </citation>
    <scope>NUCLEOTIDE SEQUENCE</scope>
</reference>
<feature type="domain" description="ATP-citrate synthase/succinyl-CoA ligase C-terminal" evidence="1">
    <location>
        <begin position="346"/>
        <end position="502"/>
    </location>
</feature>
<gene>
    <name evidence="2" type="ORF">UFOPK3772_01390</name>
</gene>
<dbReference type="EMBL" id="CAFBNE010000038">
    <property type="protein sequence ID" value="CAB4948577.1"/>
    <property type="molecule type" value="Genomic_DNA"/>
</dbReference>
<dbReference type="Gene3D" id="3.40.50.720">
    <property type="entry name" value="NAD(P)-binding Rossmann-like Domain"/>
    <property type="match status" value="1"/>
</dbReference>
<name>A0A6J7K045_9ZZZZ</name>
<dbReference type="GO" id="GO:0004776">
    <property type="term" value="F:succinate-CoA ligase (GDP-forming) activity"/>
    <property type="evidence" value="ECO:0007669"/>
    <property type="project" value="TreeGrafter"/>
</dbReference>
<evidence type="ECO:0000259" key="1">
    <source>
        <dbReference type="Pfam" id="PF00549"/>
    </source>
</evidence>
<dbReference type="Pfam" id="PF00549">
    <property type="entry name" value="Ligase_CoA"/>
    <property type="match status" value="1"/>
</dbReference>
<accession>A0A6J7K045</accession>
<dbReference type="PANTHER" id="PTHR11117:SF24">
    <property type="entry name" value="PROTEIN FDRA"/>
    <property type="match status" value="1"/>
</dbReference>
<dbReference type="GO" id="GO:0005829">
    <property type="term" value="C:cytosol"/>
    <property type="evidence" value="ECO:0007669"/>
    <property type="project" value="TreeGrafter"/>
</dbReference>